<dbReference type="NCBIfam" id="NF033592">
    <property type="entry name" value="transpos_IS4_1"/>
    <property type="match status" value="1"/>
</dbReference>
<sequence>MNAGKYVFSQLVEFLPQKAFQRIVMKYMGDKYVKSFSCWNQLLVMMFGQLSNRESLRDLTTTISAHSSKSYHLGFGKIPVSKSNLGKSNERREPKIVEEFAYKMIKIAQEKRIAREFEPEGKFYAFDSSTIDLCLKIFWWARFRKHKGGIKLHTLYDVVTQIPTFFHIRDAKIHDVNAMDVIPYKTGAYYIFDRGYFDLSRLYKINLLQAFFVIREKKRRNYDVI</sequence>
<dbReference type="EMBL" id="SNRY01001280">
    <property type="protein sequence ID" value="KAA6332130.1"/>
    <property type="molecule type" value="Genomic_DNA"/>
</dbReference>
<dbReference type="SUPFAM" id="SSF53098">
    <property type="entry name" value="Ribonuclease H-like"/>
    <property type="match status" value="1"/>
</dbReference>
<evidence type="ECO:0000256" key="4">
    <source>
        <dbReference type="ARBA" id="ARBA00023172"/>
    </source>
</evidence>
<comment type="similarity">
    <text evidence="1">Belongs to the transposase 11 family.</text>
</comment>
<reference evidence="7" key="1">
    <citation type="submission" date="2019-03" db="EMBL/GenBank/DDBJ databases">
        <title>Single cell metagenomics reveals metabolic interactions within the superorganism composed of flagellate Streblomastix strix and complex community of Bacteroidetes bacteria on its surface.</title>
        <authorList>
            <person name="Treitli S.C."/>
            <person name="Kolisko M."/>
            <person name="Husnik F."/>
            <person name="Keeling P."/>
            <person name="Hampl V."/>
        </authorList>
    </citation>
    <scope>NUCLEOTIDE SEQUENCE</scope>
    <source>
        <strain evidence="7">STM</strain>
    </source>
</reference>
<feature type="domain" description="Transposase IS4-like" evidence="5">
    <location>
        <begin position="122"/>
        <end position="222"/>
    </location>
</feature>
<organism evidence="7">
    <name type="scientific">termite gut metagenome</name>
    <dbReference type="NCBI Taxonomy" id="433724"/>
    <lineage>
        <taxon>unclassified sequences</taxon>
        <taxon>metagenomes</taxon>
        <taxon>organismal metagenomes</taxon>
    </lineage>
</organism>
<comment type="caution">
    <text evidence="7">The sequence shown here is derived from an EMBL/GenBank/DDBJ whole genome shotgun (WGS) entry which is preliminary data.</text>
</comment>
<keyword evidence="2" id="KW-0815">Transposition</keyword>
<dbReference type="InterPro" id="IPR025399">
    <property type="entry name" value="DUF4372"/>
</dbReference>
<evidence type="ECO:0000259" key="6">
    <source>
        <dbReference type="Pfam" id="PF14294"/>
    </source>
</evidence>
<dbReference type="PANTHER" id="PTHR33258:SF1">
    <property type="entry name" value="TRANSPOSASE INSL FOR INSERTION SEQUENCE ELEMENT IS186A-RELATED"/>
    <property type="match status" value="1"/>
</dbReference>
<evidence type="ECO:0000256" key="3">
    <source>
        <dbReference type="ARBA" id="ARBA00023125"/>
    </source>
</evidence>
<dbReference type="GO" id="GO:0003677">
    <property type="term" value="F:DNA binding"/>
    <property type="evidence" value="ECO:0007669"/>
    <property type="project" value="UniProtKB-KW"/>
</dbReference>
<keyword evidence="4" id="KW-0233">DNA recombination</keyword>
<dbReference type="Pfam" id="PF14294">
    <property type="entry name" value="DUF4372"/>
    <property type="match status" value="1"/>
</dbReference>
<dbReference type="PANTHER" id="PTHR33258">
    <property type="entry name" value="TRANSPOSASE INSL FOR INSERTION SEQUENCE ELEMENT IS186A-RELATED"/>
    <property type="match status" value="1"/>
</dbReference>
<feature type="domain" description="DUF4372" evidence="6">
    <location>
        <begin position="4"/>
        <end position="75"/>
    </location>
</feature>
<proteinExistence type="inferred from homology"/>
<accession>A0A5J4RG68</accession>
<protein>
    <recommendedName>
        <fullName evidence="8">Transposase IS4-like domain-containing protein</fullName>
    </recommendedName>
</protein>
<dbReference type="InterPro" id="IPR002559">
    <property type="entry name" value="Transposase_11"/>
</dbReference>
<name>A0A5J4RG68_9ZZZZ</name>
<dbReference type="AlphaFoldDB" id="A0A5J4RG68"/>
<evidence type="ECO:0000313" key="7">
    <source>
        <dbReference type="EMBL" id="KAA6332130.1"/>
    </source>
</evidence>
<keyword evidence="3" id="KW-0238">DNA-binding</keyword>
<evidence type="ECO:0000259" key="5">
    <source>
        <dbReference type="Pfam" id="PF01609"/>
    </source>
</evidence>
<dbReference type="GO" id="GO:0006313">
    <property type="term" value="P:DNA transposition"/>
    <property type="evidence" value="ECO:0007669"/>
    <property type="project" value="InterPro"/>
</dbReference>
<dbReference type="InterPro" id="IPR047952">
    <property type="entry name" value="Transpos_IS4"/>
</dbReference>
<dbReference type="Pfam" id="PF01609">
    <property type="entry name" value="DDE_Tnp_1"/>
    <property type="match status" value="1"/>
</dbReference>
<gene>
    <name evidence="7" type="ORF">EZS27_019318</name>
</gene>
<dbReference type="GO" id="GO:0004803">
    <property type="term" value="F:transposase activity"/>
    <property type="evidence" value="ECO:0007669"/>
    <property type="project" value="InterPro"/>
</dbReference>
<evidence type="ECO:0008006" key="8">
    <source>
        <dbReference type="Google" id="ProtNLM"/>
    </source>
</evidence>
<evidence type="ECO:0000256" key="1">
    <source>
        <dbReference type="ARBA" id="ARBA00010075"/>
    </source>
</evidence>
<evidence type="ECO:0000256" key="2">
    <source>
        <dbReference type="ARBA" id="ARBA00022578"/>
    </source>
</evidence>
<dbReference type="InterPro" id="IPR012337">
    <property type="entry name" value="RNaseH-like_sf"/>
</dbReference>